<evidence type="ECO:0000313" key="1">
    <source>
        <dbReference type="EMBL" id="PPQ86020.1"/>
    </source>
</evidence>
<dbReference type="OrthoDB" id="5857104at2759"/>
<name>A0A409X5M8_9AGAR</name>
<dbReference type="EMBL" id="NHYE01004163">
    <property type="protein sequence ID" value="PPQ86020.1"/>
    <property type="molecule type" value="Genomic_DNA"/>
</dbReference>
<dbReference type="GO" id="GO:0006338">
    <property type="term" value="P:chromatin remodeling"/>
    <property type="evidence" value="ECO:0007669"/>
    <property type="project" value="InterPro"/>
</dbReference>
<organism evidence="1 2">
    <name type="scientific">Gymnopilus dilepis</name>
    <dbReference type="NCBI Taxonomy" id="231916"/>
    <lineage>
        <taxon>Eukaryota</taxon>
        <taxon>Fungi</taxon>
        <taxon>Dikarya</taxon>
        <taxon>Basidiomycota</taxon>
        <taxon>Agaricomycotina</taxon>
        <taxon>Agaricomycetes</taxon>
        <taxon>Agaricomycetidae</taxon>
        <taxon>Agaricales</taxon>
        <taxon>Agaricineae</taxon>
        <taxon>Hymenogastraceae</taxon>
        <taxon>Gymnopilus</taxon>
    </lineage>
</organism>
<dbReference type="GO" id="GO:0031491">
    <property type="term" value="F:nucleosome binding"/>
    <property type="evidence" value="ECO:0007669"/>
    <property type="project" value="InterPro"/>
</dbReference>
<reference evidence="1 2" key="1">
    <citation type="journal article" date="2018" name="Evol. Lett.">
        <title>Horizontal gene cluster transfer increased hallucinogenic mushroom diversity.</title>
        <authorList>
            <person name="Reynolds H.T."/>
            <person name="Vijayakumar V."/>
            <person name="Gluck-Thaler E."/>
            <person name="Korotkin H.B."/>
            <person name="Matheny P.B."/>
            <person name="Slot J.C."/>
        </authorList>
    </citation>
    <scope>NUCLEOTIDE SEQUENCE [LARGE SCALE GENOMIC DNA]</scope>
    <source>
        <strain evidence="1 2">SRW20</strain>
    </source>
</reference>
<protein>
    <submittedName>
        <fullName evidence="1">Uncharacterized protein</fullName>
    </submittedName>
</protein>
<gene>
    <name evidence="1" type="ORF">CVT26_012604</name>
</gene>
<dbReference type="Gene3D" id="1.10.1040.30">
    <property type="entry name" value="ISWI, HAND domain"/>
    <property type="match status" value="1"/>
</dbReference>
<dbReference type="AlphaFoldDB" id="A0A409X5M8"/>
<dbReference type="InterPro" id="IPR036306">
    <property type="entry name" value="ISWI_HAND-dom_sf"/>
</dbReference>
<evidence type="ECO:0000313" key="2">
    <source>
        <dbReference type="Proteomes" id="UP000284706"/>
    </source>
</evidence>
<dbReference type="InParanoid" id="A0A409X5M8"/>
<dbReference type="STRING" id="231916.A0A409X5M8"/>
<dbReference type="Proteomes" id="UP000284706">
    <property type="component" value="Unassembled WGS sequence"/>
</dbReference>
<accession>A0A409X5M8</accession>
<proteinExistence type="predicted"/>
<keyword evidence="2" id="KW-1185">Reference proteome</keyword>
<sequence length="178" mass="20524">MVATLFVSELQDRARSIAAEDVQITVSNTFVSILPTFVMRPSLSTILLLWFYTIHRHRMEESFREQQQHHLVHVPPAFPTHPVIKCRGVMLIANHFLPTEKSLNFNVFSLSKRERKSNYSAFNYFKDTLRAGPSKVDKAPKIPRAPKQIDMYALPQRLALKFSQISFNGMPYFASRNA</sequence>
<dbReference type="GO" id="GO:0003677">
    <property type="term" value="F:DNA binding"/>
    <property type="evidence" value="ECO:0007669"/>
    <property type="project" value="InterPro"/>
</dbReference>
<comment type="caution">
    <text evidence="1">The sequence shown here is derived from an EMBL/GenBank/DDBJ whole genome shotgun (WGS) entry which is preliminary data.</text>
</comment>